<proteinExistence type="predicted"/>
<dbReference type="RefSeq" id="YP_009212567.1">
    <property type="nucleotide sequence ID" value="NC_028945.1"/>
</dbReference>
<gene>
    <name evidence="1" type="ORF">PHIN3_327</name>
</gene>
<dbReference type="KEGG" id="vg:26639062"/>
<keyword evidence="2" id="KW-1185">Reference proteome</keyword>
<protein>
    <submittedName>
        <fullName evidence="1">Uncharacterized protein</fullName>
    </submittedName>
</protein>
<accession>A0A0F6WCS5</accession>
<evidence type="ECO:0000313" key="2">
    <source>
        <dbReference type="Proteomes" id="UP000202958"/>
    </source>
</evidence>
<dbReference type="GeneID" id="26639062"/>
<organism evidence="1 2">
    <name type="scientific">Sinorhizobium phage phiN3</name>
    <dbReference type="NCBI Taxonomy" id="1647405"/>
    <lineage>
        <taxon>Viruses</taxon>
        <taxon>Duplodnaviria</taxon>
        <taxon>Heunggongvirae</taxon>
        <taxon>Uroviricota</taxon>
        <taxon>Caudoviricetes</taxon>
        <taxon>Emdodecavirus</taxon>
        <taxon>Emdodecavirus N3</taxon>
    </lineage>
</organism>
<reference evidence="1 2" key="1">
    <citation type="submission" date="2015-04" db="EMBL/GenBank/DDBJ databases">
        <authorList>
            <person name="Hodson T.S."/>
            <person name="Hyde J.R."/>
            <person name="Schouten J.T."/>
            <person name="Crockett J.T."/>
            <person name="Smith T.A."/>
            <person name="Merrill B.D."/>
            <person name="Crook M.B."/>
            <person name="Griffitts J.S."/>
            <person name="Burnett S.H."/>
            <person name="Grose J.H."/>
            <person name="Breakwell D.P."/>
        </authorList>
    </citation>
    <scope>NUCLEOTIDE SEQUENCE [LARGE SCALE GENOMIC DNA]</scope>
</reference>
<dbReference type="EMBL" id="KR052482">
    <property type="protein sequence ID" value="AKF13590.1"/>
    <property type="molecule type" value="Genomic_DNA"/>
</dbReference>
<evidence type="ECO:0000313" key="1">
    <source>
        <dbReference type="EMBL" id="AKF13590.1"/>
    </source>
</evidence>
<name>A0A0F6WCS5_9CAUD</name>
<dbReference type="Proteomes" id="UP000202958">
    <property type="component" value="Segment"/>
</dbReference>
<sequence length="65" mass="7844">MNYRELLKKYMNYVGHELETHCLPFHEEDIFSRDEIEELMHISCEIEEDAEEFEAACQRAQQSFS</sequence>